<dbReference type="eggNOG" id="COG2208">
    <property type="taxonomic scope" value="Bacteria"/>
</dbReference>
<dbReference type="SUPFAM" id="SSF81606">
    <property type="entry name" value="PP2C-like"/>
    <property type="match status" value="1"/>
</dbReference>
<dbReference type="EMBL" id="CP012109">
    <property type="protein sequence ID" value="AKQ67364.1"/>
    <property type="molecule type" value="Genomic_DNA"/>
</dbReference>
<dbReference type="STRING" id="1297742.A176_004276"/>
<name>A0A0H4WX27_9BACT</name>
<organism evidence="2 3">
    <name type="scientific">Pseudomyxococcus hansupus</name>
    <dbReference type="NCBI Taxonomy" id="1297742"/>
    <lineage>
        <taxon>Bacteria</taxon>
        <taxon>Pseudomonadati</taxon>
        <taxon>Myxococcota</taxon>
        <taxon>Myxococcia</taxon>
        <taxon>Myxococcales</taxon>
        <taxon>Cystobacterineae</taxon>
        <taxon>Myxococcaceae</taxon>
        <taxon>Pseudomyxococcus</taxon>
    </lineage>
</organism>
<dbReference type="RefSeq" id="WP_002634903.1">
    <property type="nucleotide sequence ID" value="NZ_CP012109.1"/>
</dbReference>
<dbReference type="InterPro" id="IPR039248">
    <property type="entry name" value="Ptase_RsbX"/>
</dbReference>
<accession>A0A0H4WX27</accession>
<dbReference type="PANTHER" id="PTHR35801">
    <property type="entry name" value="PHOSPHOSERINE PHOSPHATASE RSBX"/>
    <property type="match status" value="1"/>
</dbReference>
<dbReference type="AlphaFoldDB" id="A0A0H4WX27"/>
<dbReference type="InterPro" id="IPR036457">
    <property type="entry name" value="PPM-type-like_dom_sf"/>
</dbReference>
<protein>
    <submittedName>
        <fullName evidence="2">Anti-sigma B factor RsbT / Phosphoserine phosphatase RsbX</fullName>
    </submittedName>
</protein>
<evidence type="ECO:0000313" key="3">
    <source>
        <dbReference type="Proteomes" id="UP000009026"/>
    </source>
</evidence>
<dbReference type="KEGG" id="mym:A176_004276"/>
<keyword evidence="3" id="KW-1185">Reference proteome</keyword>
<gene>
    <name evidence="2" type="ORF">A176_004276</name>
</gene>
<feature type="domain" description="PPM-type phosphatase" evidence="1">
    <location>
        <begin position="19"/>
        <end position="188"/>
    </location>
</feature>
<reference evidence="2 3" key="1">
    <citation type="journal article" date="2016" name="PLoS ONE">
        <title>Complete Genome Sequence and Comparative Genomics of a Novel Myxobacterium Myxococcus hansupus.</title>
        <authorList>
            <person name="Sharma G."/>
            <person name="Narwani T."/>
            <person name="Subramanian S."/>
        </authorList>
    </citation>
    <scope>NUCLEOTIDE SEQUENCE [LARGE SCALE GENOMIC DNA]</scope>
    <source>
        <strain evidence="3">mixupus</strain>
    </source>
</reference>
<evidence type="ECO:0000313" key="2">
    <source>
        <dbReference type="EMBL" id="AKQ67364.1"/>
    </source>
</evidence>
<dbReference type="SMART" id="SM00331">
    <property type="entry name" value="PP2C_SIG"/>
    <property type="match status" value="1"/>
</dbReference>
<proteinExistence type="predicted"/>
<dbReference type="PATRIC" id="fig|1297742.4.peg.4318"/>
<dbReference type="Proteomes" id="UP000009026">
    <property type="component" value="Chromosome"/>
</dbReference>
<sequence length="191" mass="20354">MAVRLAIAHRSRPKVGELENGDGVMVRQERSRTLCAVVDALGHGPVAARVTSEALRCLAQVDLNQDVESIVAAMHLALRSGRGAAVMVALFDGQRVHCGGVGNVELRTRGTRVPVIPTPGILGQSHRALRVTSAALLPGDRMAVFSDGLSSRLELDDTRNLSPDAACDLLMERYGRNTDDATVLVVDVETP</sequence>
<dbReference type="InterPro" id="IPR001932">
    <property type="entry name" value="PPM-type_phosphatase-like_dom"/>
</dbReference>
<evidence type="ECO:0000259" key="1">
    <source>
        <dbReference type="SMART" id="SM00331"/>
    </source>
</evidence>
<dbReference type="PANTHER" id="PTHR35801:SF1">
    <property type="entry name" value="PHOSPHOSERINE PHOSPHATASE RSBX"/>
    <property type="match status" value="1"/>
</dbReference>
<dbReference type="Pfam" id="PF07228">
    <property type="entry name" value="SpoIIE"/>
    <property type="match status" value="1"/>
</dbReference>
<dbReference type="Gene3D" id="3.60.40.10">
    <property type="entry name" value="PPM-type phosphatase domain"/>
    <property type="match status" value="1"/>
</dbReference>